<dbReference type="Gene3D" id="6.10.250.790">
    <property type="match status" value="1"/>
</dbReference>
<dbReference type="PANTHER" id="PTHR34981:SF1">
    <property type="entry name" value="CELL DIVISION PROTEIN ZAPA"/>
    <property type="match status" value="1"/>
</dbReference>
<keyword evidence="5" id="KW-0717">Septation</keyword>
<evidence type="ECO:0000256" key="2">
    <source>
        <dbReference type="ARBA" id="ARBA00015195"/>
    </source>
</evidence>
<dbReference type="PANTHER" id="PTHR34981">
    <property type="entry name" value="CELL DIVISION PROTEIN ZAPA"/>
    <property type="match status" value="1"/>
</dbReference>
<feature type="coiled-coil region" evidence="10">
    <location>
        <begin position="60"/>
        <end position="116"/>
    </location>
</feature>
<comment type="subcellular location">
    <subcellularLocation>
        <location evidence="1">Cytoplasm</location>
    </subcellularLocation>
</comment>
<reference evidence="11 12" key="1">
    <citation type="submission" date="2019-07" db="EMBL/GenBank/DDBJ databases">
        <title>Whole genome shotgun sequence of Enterococcus villorum NBRC 100699.</title>
        <authorList>
            <person name="Hosoyama A."/>
            <person name="Uohara A."/>
            <person name="Ohji S."/>
            <person name="Ichikawa N."/>
        </authorList>
    </citation>
    <scope>NUCLEOTIDE SEQUENCE [LARGE SCALE GENOMIC DNA]</scope>
    <source>
        <strain evidence="11 12">NBRC 100699</strain>
    </source>
</reference>
<evidence type="ECO:0000256" key="8">
    <source>
        <dbReference type="ARBA" id="ARBA00026068"/>
    </source>
</evidence>
<dbReference type="GO" id="GO:0043093">
    <property type="term" value="P:FtsZ-dependent cytokinesis"/>
    <property type="evidence" value="ECO:0007669"/>
    <property type="project" value="TreeGrafter"/>
</dbReference>
<evidence type="ECO:0000256" key="4">
    <source>
        <dbReference type="ARBA" id="ARBA00022618"/>
    </source>
</evidence>
<evidence type="ECO:0000313" key="11">
    <source>
        <dbReference type="EMBL" id="GEL92887.1"/>
    </source>
</evidence>
<evidence type="ECO:0000313" key="12">
    <source>
        <dbReference type="Proteomes" id="UP000321830"/>
    </source>
</evidence>
<keyword evidence="6" id="KW-0131">Cell cycle</keyword>
<comment type="function">
    <text evidence="7">Activator of cell division through the inhibition of FtsZ GTPase activity, therefore promoting FtsZ assembly into bundles of protofilaments necessary for the formation of the division Z ring. It is recruited early at mid-cell but it is not essential for cell division.</text>
</comment>
<name>A0A511J4F0_9ENTE</name>
<keyword evidence="4 11" id="KW-0132">Cell division</keyword>
<evidence type="ECO:0000256" key="7">
    <source>
        <dbReference type="ARBA" id="ARBA00024910"/>
    </source>
</evidence>
<dbReference type="GO" id="GO:0032153">
    <property type="term" value="C:cell division site"/>
    <property type="evidence" value="ECO:0007669"/>
    <property type="project" value="TreeGrafter"/>
</dbReference>
<dbReference type="EMBL" id="BJWF01000037">
    <property type="protein sequence ID" value="GEL92887.1"/>
    <property type="molecule type" value="Genomic_DNA"/>
</dbReference>
<gene>
    <name evidence="11" type="ORF">EVI01_22240</name>
</gene>
<dbReference type="GO" id="GO:0030428">
    <property type="term" value="C:cell septum"/>
    <property type="evidence" value="ECO:0007669"/>
    <property type="project" value="TreeGrafter"/>
</dbReference>
<organism evidence="11 12">
    <name type="scientific">Enterococcus villorum</name>
    <dbReference type="NCBI Taxonomy" id="112904"/>
    <lineage>
        <taxon>Bacteria</taxon>
        <taxon>Bacillati</taxon>
        <taxon>Bacillota</taxon>
        <taxon>Bacilli</taxon>
        <taxon>Lactobacillales</taxon>
        <taxon>Enterococcaceae</taxon>
        <taxon>Enterococcus</taxon>
    </lineage>
</organism>
<dbReference type="Pfam" id="PF05164">
    <property type="entry name" value="ZapA"/>
    <property type="match status" value="1"/>
</dbReference>
<dbReference type="GO" id="GO:0005829">
    <property type="term" value="C:cytosol"/>
    <property type="evidence" value="ECO:0007669"/>
    <property type="project" value="TreeGrafter"/>
</dbReference>
<evidence type="ECO:0000256" key="10">
    <source>
        <dbReference type="SAM" id="Coils"/>
    </source>
</evidence>
<evidence type="ECO:0000256" key="5">
    <source>
        <dbReference type="ARBA" id="ARBA00023210"/>
    </source>
</evidence>
<dbReference type="AlphaFoldDB" id="A0A511J4F0"/>
<accession>A0A511J4F0</accession>
<dbReference type="Proteomes" id="UP000321830">
    <property type="component" value="Unassembled WGS sequence"/>
</dbReference>
<keyword evidence="10" id="KW-0175">Coiled coil</keyword>
<comment type="caution">
    <text evidence="11">The sequence shown here is derived from an EMBL/GenBank/DDBJ whole genome shotgun (WGS) entry which is preliminary data.</text>
</comment>
<dbReference type="GO" id="GO:0000917">
    <property type="term" value="P:division septum assembly"/>
    <property type="evidence" value="ECO:0007669"/>
    <property type="project" value="UniProtKB-KW"/>
</dbReference>
<keyword evidence="3" id="KW-0963">Cytoplasm</keyword>
<sequence>MIRMAHEKKRYKAVIADQTYTIIGRETKQHMDIVTNLINEQLIELKELSPQIDNEQAAILVAVNALSDQLKKQEKNLELEKEVANLKKKMIKFVEMENRIKRIEAIENEAREVLKENGQTDQVIKNHVEAQQILNEKRKGQIKQKSSN</sequence>
<proteinExistence type="predicted"/>
<evidence type="ECO:0000256" key="9">
    <source>
        <dbReference type="ARBA" id="ARBA00033158"/>
    </source>
</evidence>
<protein>
    <recommendedName>
        <fullName evidence="2">Cell division protein ZapA</fullName>
    </recommendedName>
    <alternativeName>
        <fullName evidence="9">Z ring-associated protein ZapA</fullName>
    </alternativeName>
</protein>
<evidence type="ECO:0000256" key="3">
    <source>
        <dbReference type="ARBA" id="ARBA00022490"/>
    </source>
</evidence>
<dbReference type="InterPro" id="IPR053712">
    <property type="entry name" value="Bac_CellDiv_Activator"/>
</dbReference>
<dbReference type="InterPro" id="IPR007838">
    <property type="entry name" value="Cell_div_ZapA-like"/>
</dbReference>
<dbReference type="GO" id="GO:0000921">
    <property type="term" value="P:septin ring assembly"/>
    <property type="evidence" value="ECO:0007669"/>
    <property type="project" value="TreeGrafter"/>
</dbReference>
<evidence type="ECO:0000256" key="1">
    <source>
        <dbReference type="ARBA" id="ARBA00004496"/>
    </source>
</evidence>
<comment type="subunit">
    <text evidence="8">Homodimer. Interacts with FtsZ.</text>
</comment>
<dbReference type="InterPro" id="IPR036192">
    <property type="entry name" value="Cell_div_ZapA-like_sf"/>
</dbReference>
<evidence type="ECO:0000256" key="6">
    <source>
        <dbReference type="ARBA" id="ARBA00023306"/>
    </source>
</evidence>
<dbReference type="SUPFAM" id="SSF102829">
    <property type="entry name" value="Cell division protein ZapA-like"/>
    <property type="match status" value="1"/>
</dbReference>